<gene>
    <name evidence="2" type="ORF">SAMN05444171_0862</name>
</gene>
<accession>A0A1H4QIT1</accession>
<dbReference type="Gene3D" id="3.30.420.40">
    <property type="match status" value="2"/>
</dbReference>
<keyword evidence="2" id="KW-0418">Kinase</keyword>
<dbReference type="Proteomes" id="UP000183208">
    <property type="component" value="Unassembled WGS sequence"/>
</dbReference>
<dbReference type="InterPro" id="IPR000600">
    <property type="entry name" value="ROK"/>
</dbReference>
<name>A0A1H4QIT1_9BRAD</name>
<reference evidence="2 3" key="1">
    <citation type="submission" date="2016-10" db="EMBL/GenBank/DDBJ databases">
        <authorList>
            <person name="de Groot N.N."/>
        </authorList>
    </citation>
    <scope>NUCLEOTIDE SEQUENCE [LARGE SCALE GENOMIC DNA]</scope>
    <source>
        <strain evidence="2 3">GAS522</strain>
    </source>
</reference>
<evidence type="ECO:0000256" key="1">
    <source>
        <dbReference type="ARBA" id="ARBA00006479"/>
    </source>
</evidence>
<evidence type="ECO:0000313" key="2">
    <source>
        <dbReference type="EMBL" id="SEC19555.1"/>
    </source>
</evidence>
<dbReference type="PANTHER" id="PTHR18964:SF149">
    <property type="entry name" value="BIFUNCTIONAL UDP-N-ACETYLGLUCOSAMINE 2-EPIMERASE_N-ACETYLMANNOSAMINE KINASE"/>
    <property type="match status" value="1"/>
</dbReference>
<dbReference type="Pfam" id="PF00480">
    <property type="entry name" value="ROK"/>
    <property type="match status" value="1"/>
</dbReference>
<proteinExistence type="inferred from homology"/>
<dbReference type="InterPro" id="IPR043129">
    <property type="entry name" value="ATPase_NBD"/>
</dbReference>
<protein>
    <submittedName>
        <fullName evidence="2">Polyphosphate glucokinase</fullName>
    </submittedName>
</protein>
<organism evidence="2 3">
    <name type="scientific">Bradyrhizobium lablabi</name>
    <dbReference type="NCBI Taxonomy" id="722472"/>
    <lineage>
        <taxon>Bacteria</taxon>
        <taxon>Pseudomonadati</taxon>
        <taxon>Pseudomonadota</taxon>
        <taxon>Alphaproteobacteria</taxon>
        <taxon>Hyphomicrobiales</taxon>
        <taxon>Nitrobacteraceae</taxon>
        <taxon>Bradyrhizobium</taxon>
    </lineage>
</organism>
<dbReference type="EMBL" id="FNTI01000001">
    <property type="protein sequence ID" value="SEC19555.1"/>
    <property type="molecule type" value="Genomic_DNA"/>
</dbReference>
<comment type="similarity">
    <text evidence="1">Belongs to the ROK (NagC/XylR) family.</text>
</comment>
<dbReference type="GO" id="GO:0016301">
    <property type="term" value="F:kinase activity"/>
    <property type="evidence" value="ECO:0007669"/>
    <property type="project" value="UniProtKB-KW"/>
</dbReference>
<dbReference type="PANTHER" id="PTHR18964">
    <property type="entry name" value="ROK (REPRESSOR, ORF, KINASE) FAMILY"/>
    <property type="match status" value="1"/>
</dbReference>
<evidence type="ECO:0000313" key="3">
    <source>
        <dbReference type="Proteomes" id="UP000183208"/>
    </source>
</evidence>
<dbReference type="AlphaFoldDB" id="A0A1H4QIT1"/>
<dbReference type="SUPFAM" id="SSF53067">
    <property type="entry name" value="Actin-like ATPase domain"/>
    <property type="match status" value="1"/>
</dbReference>
<keyword evidence="2" id="KW-0808">Transferase</keyword>
<sequence>MGRRSVGLCSSLAKSREAIWYESFRMKQRSASRTILSIDVGGSHVKVMTNTKRIKREFESGPDLTARSMVEKVKQITKDWTYDVVSVGYPGPVVRDRPSVEPHNLGRGWKGFDFSRAFNRPTRVVNDALMQALGGYKGGKMLFLGLGTGLGSAMIVDGALIPMELAHLPYRREKSFEDFVGAAGLKRYGKKKWTRYVDDVVERLVAALEPDYVILGGGNAGKLGTLPEKTRLGKNENAFLGGFRLWALTSPEKG</sequence>